<evidence type="ECO:0000313" key="2">
    <source>
        <dbReference type="Proteomes" id="UP000615026"/>
    </source>
</evidence>
<organism evidence="1 2">
    <name type="scientific">Leptolyngbya cf. ectocarpi LEGE 11479</name>
    <dbReference type="NCBI Taxonomy" id="1828722"/>
    <lineage>
        <taxon>Bacteria</taxon>
        <taxon>Bacillati</taxon>
        <taxon>Cyanobacteriota</taxon>
        <taxon>Cyanophyceae</taxon>
        <taxon>Leptolyngbyales</taxon>
        <taxon>Leptolyngbyaceae</taxon>
        <taxon>Leptolyngbya group</taxon>
        <taxon>Leptolyngbya</taxon>
    </lineage>
</organism>
<gene>
    <name evidence="1" type="ORF">IQ260_28220</name>
</gene>
<comment type="caution">
    <text evidence="1">The sequence shown here is derived from an EMBL/GenBank/DDBJ whole genome shotgun (WGS) entry which is preliminary data.</text>
</comment>
<sequence>MSGTQVTQAQRQVERFVRRFEPSYLQLAYYAALPLVLTPELLHYLRNQFLRYVALPWVAEADLLLSDLCYPVGYEQYAMETAVRAYLMDEMEQVLGEEQLKSVAKLLLKYVQHLESENPYRSRQDLQDQQLAAMIYIDDAQREKVARHLAEAYQLASGVGESNGLSAAVRSEMARLSSFTQELAPKLQAYPQLLAYARVLGKLLADPRKVASDQARASYAVMDGVELTVPSSLLPTPQIKLSDSSEGFPPLTEFEFVDGRFDDETAESVFPAALQTEEFLILTLEADDAPFDEDVAGEAHEQQRARILADWIEEWGDVPEEGDTVLLLQPETEQPQEVLISRPVASWDASTFWIVRGDNNVEEQAD</sequence>
<reference evidence="1" key="1">
    <citation type="submission" date="2020-10" db="EMBL/GenBank/DDBJ databases">
        <authorList>
            <person name="Castelo-Branco R."/>
            <person name="Eusebio N."/>
            <person name="Adriana R."/>
            <person name="Vieira A."/>
            <person name="Brugerolle De Fraissinette N."/>
            <person name="Rezende De Castro R."/>
            <person name="Schneider M.P."/>
            <person name="Vasconcelos V."/>
            <person name="Leao P.N."/>
        </authorList>
    </citation>
    <scope>NUCLEOTIDE SEQUENCE</scope>
    <source>
        <strain evidence="1">LEGE 11479</strain>
    </source>
</reference>
<name>A0A929FAN5_LEPEC</name>
<dbReference type="AlphaFoldDB" id="A0A929FAN5"/>
<feature type="non-terminal residue" evidence="1">
    <location>
        <position position="366"/>
    </location>
</feature>
<evidence type="ECO:0000313" key="1">
    <source>
        <dbReference type="EMBL" id="MBE9070535.1"/>
    </source>
</evidence>
<dbReference type="EMBL" id="JADEXP010000456">
    <property type="protein sequence ID" value="MBE9070535.1"/>
    <property type="molecule type" value="Genomic_DNA"/>
</dbReference>
<keyword evidence="2" id="KW-1185">Reference proteome</keyword>
<accession>A0A929FAN5</accession>
<dbReference type="Proteomes" id="UP000615026">
    <property type="component" value="Unassembled WGS sequence"/>
</dbReference>
<protein>
    <submittedName>
        <fullName evidence="1">Uncharacterized protein</fullName>
    </submittedName>
</protein>
<dbReference type="RefSeq" id="WP_228016502.1">
    <property type="nucleotide sequence ID" value="NZ_JADEXP010000456.1"/>
</dbReference>
<proteinExistence type="predicted"/>